<organism evidence="2 3">
    <name type="scientific">Eumeta variegata</name>
    <name type="common">Bagworm moth</name>
    <name type="synonym">Eumeta japonica</name>
    <dbReference type="NCBI Taxonomy" id="151549"/>
    <lineage>
        <taxon>Eukaryota</taxon>
        <taxon>Metazoa</taxon>
        <taxon>Ecdysozoa</taxon>
        <taxon>Arthropoda</taxon>
        <taxon>Hexapoda</taxon>
        <taxon>Insecta</taxon>
        <taxon>Pterygota</taxon>
        <taxon>Neoptera</taxon>
        <taxon>Endopterygota</taxon>
        <taxon>Lepidoptera</taxon>
        <taxon>Glossata</taxon>
        <taxon>Ditrysia</taxon>
        <taxon>Tineoidea</taxon>
        <taxon>Psychidae</taxon>
        <taxon>Oiketicinae</taxon>
        <taxon>Eumeta</taxon>
    </lineage>
</organism>
<evidence type="ECO:0000313" key="3">
    <source>
        <dbReference type="Proteomes" id="UP000299102"/>
    </source>
</evidence>
<feature type="region of interest" description="Disordered" evidence="1">
    <location>
        <begin position="1"/>
        <end position="23"/>
    </location>
</feature>
<comment type="caution">
    <text evidence="2">The sequence shown here is derived from an EMBL/GenBank/DDBJ whole genome shotgun (WGS) entry which is preliminary data.</text>
</comment>
<reference evidence="2 3" key="1">
    <citation type="journal article" date="2019" name="Commun. Biol.">
        <title>The bagworm genome reveals a unique fibroin gene that provides high tensile strength.</title>
        <authorList>
            <person name="Kono N."/>
            <person name="Nakamura H."/>
            <person name="Ohtoshi R."/>
            <person name="Tomita M."/>
            <person name="Numata K."/>
            <person name="Arakawa K."/>
        </authorList>
    </citation>
    <scope>NUCLEOTIDE SEQUENCE [LARGE SCALE GENOMIC DNA]</scope>
</reference>
<proteinExistence type="predicted"/>
<name>A0A4C1ZQL9_EUMVA</name>
<gene>
    <name evidence="2" type="ORF">EVAR_60354_1</name>
</gene>
<evidence type="ECO:0000313" key="2">
    <source>
        <dbReference type="EMBL" id="GBP89229.1"/>
    </source>
</evidence>
<dbReference type="Proteomes" id="UP000299102">
    <property type="component" value="Unassembled WGS sequence"/>
</dbReference>
<protein>
    <submittedName>
        <fullName evidence="2">Uncharacterized protein</fullName>
    </submittedName>
</protein>
<sequence>MAVVSLTDDGQGRSGPRPCQRRRLLMPNNGSETMIENSELSQHLYDEPHSIEIVFGRHHEKRSFTQIVSSIKTATFEHVKPVISNGKGWSFVMKSHSNSMALALRPFVSTECAFGAFDDLCQRWD</sequence>
<dbReference type="EMBL" id="BGZK01001984">
    <property type="protein sequence ID" value="GBP89229.1"/>
    <property type="molecule type" value="Genomic_DNA"/>
</dbReference>
<keyword evidence="3" id="KW-1185">Reference proteome</keyword>
<evidence type="ECO:0000256" key="1">
    <source>
        <dbReference type="SAM" id="MobiDB-lite"/>
    </source>
</evidence>
<accession>A0A4C1ZQL9</accession>
<dbReference type="AlphaFoldDB" id="A0A4C1ZQL9"/>